<evidence type="ECO:0000256" key="6">
    <source>
        <dbReference type="RuleBase" id="RU003915"/>
    </source>
</evidence>
<keyword evidence="3 5" id="KW-0697">Rotamase</keyword>
<name>A0A1G6P7P5_9NOCA</name>
<accession>A0A1G6P7P5</accession>
<evidence type="ECO:0000259" key="7">
    <source>
        <dbReference type="PROSITE" id="PS50059"/>
    </source>
</evidence>
<gene>
    <name evidence="8" type="ORF">SAMN05444580_101812</name>
</gene>
<proteinExistence type="inferred from homology"/>
<keyword evidence="9" id="KW-1185">Reference proteome</keyword>
<dbReference type="InterPro" id="IPR046357">
    <property type="entry name" value="PPIase_dom_sf"/>
</dbReference>
<protein>
    <recommendedName>
        <fullName evidence="6">Peptidyl-prolyl cis-trans isomerase</fullName>
        <ecNumber evidence="6">5.2.1.8</ecNumber>
    </recommendedName>
</protein>
<dbReference type="Gene3D" id="3.10.50.40">
    <property type="match status" value="2"/>
</dbReference>
<evidence type="ECO:0000313" key="8">
    <source>
        <dbReference type="EMBL" id="SDC76119.1"/>
    </source>
</evidence>
<dbReference type="AlphaFoldDB" id="A0A1G6P7P5"/>
<dbReference type="PANTHER" id="PTHR43811:SF19">
    <property type="entry name" value="39 KDA FK506-BINDING NUCLEAR PROTEIN"/>
    <property type="match status" value="1"/>
</dbReference>
<feature type="domain" description="PPIase FKBP-type" evidence="7">
    <location>
        <begin position="34"/>
        <end position="120"/>
    </location>
</feature>
<feature type="domain" description="PPIase FKBP-type" evidence="7">
    <location>
        <begin position="155"/>
        <end position="241"/>
    </location>
</feature>
<dbReference type="EC" id="5.2.1.8" evidence="6"/>
<dbReference type="GO" id="GO:0003755">
    <property type="term" value="F:peptidyl-prolyl cis-trans isomerase activity"/>
    <property type="evidence" value="ECO:0007669"/>
    <property type="project" value="UniProtKB-UniRule"/>
</dbReference>
<sequence>MSNEPVIEFQEGPPPTELVIKDITVGDGAEATPGAKVEVHYLGVEFESGEEFDSSWSRGESIKFPLAGLIAGWQEGIPGMKVGGRRQLTIPPELAYGPAGGGHQLSGKTLVFVIDLLDVVVPPAAPVIEPATGPAPAELVIEDIEVGDGAEAQPGAVVDVHYHGVEFDTNEVFDSSFLRGDSVKFPLAQLIPGWQKGIPGMKVGGRRKLTVPPELAYGPAGGGHQLSGKTLVFVIDLLGTR</sequence>
<evidence type="ECO:0000256" key="4">
    <source>
        <dbReference type="ARBA" id="ARBA00023235"/>
    </source>
</evidence>
<dbReference type="InterPro" id="IPR001179">
    <property type="entry name" value="PPIase_FKBP_dom"/>
</dbReference>
<reference evidence="8 9" key="1">
    <citation type="submission" date="2016-10" db="EMBL/GenBank/DDBJ databases">
        <authorList>
            <person name="de Groot N.N."/>
        </authorList>
    </citation>
    <scope>NUCLEOTIDE SEQUENCE [LARGE SCALE GENOMIC DNA]</scope>
    <source>
        <strain evidence="8 9">JCM 11308</strain>
    </source>
</reference>
<dbReference type="EMBL" id="FNAB01000001">
    <property type="protein sequence ID" value="SDC76119.1"/>
    <property type="molecule type" value="Genomic_DNA"/>
</dbReference>
<comment type="similarity">
    <text evidence="2 6">Belongs to the FKBP-type PPIase family.</text>
</comment>
<dbReference type="STRING" id="168276.SAMN05444580_101812"/>
<organism evidence="8 9">
    <name type="scientific">Rhodococcus tukisamuensis</name>
    <dbReference type="NCBI Taxonomy" id="168276"/>
    <lineage>
        <taxon>Bacteria</taxon>
        <taxon>Bacillati</taxon>
        <taxon>Actinomycetota</taxon>
        <taxon>Actinomycetes</taxon>
        <taxon>Mycobacteriales</taxon>
        <taxon>Nocardiaceae</taxon>
        <taxon>Rhodococcus</taxon>
    </lineage>
</organism>
<evidence type="ECO:0000313" key="9">
    <source>
        <dbReference type="Proteomes" id="UP000199417"/>
    </source>
</evidence>
<dbReference type="Pfam" id="PF00254">
    <property type="entry name" value="FKBP_C"/>
    <property type="match status" value="2"/>
</dbReference>
<keyword evidence="4 5" id="KW-0413">Isomerase</keyword>
<dbReference type="Proteomes" id="UP000199417">
    <property type="component" value="Unassembled WGS sequence"/>
</dbReference>
<evidence type="ECO:0000256" key="5">
    <source>
        <dbReference type="PROSITE-ProRule" id="PRU00277"/>
    </source>
</evidence>
<evidence type="ECO:0000256" key="3">
    <source>
        <dbReference type="ARBA" id="ARBA00023110"/>
    </source>
</evidence>
<dbReference type="SUPFAM" id="SSF54534">
    <property type="entry name" value="FKBP-like"/>
    <property type="match status" value="2"/>
</dbReference>
<dbReference type="PANTHER" id="PTHR43811">
    <property type="entry name" value="FKBP-TYPE PEPTIDYL-PROLYL CIS-TRANS ISOMERASE FKPA"/>
    <property type="match status" value="1"/>
</dbReference>
<comment type="catalytic activity">
    <reaction evidence="1 5 6">
        <text>[protein]-peptidylproline (omega=180) = [protein]-peptidylproline (omega=0)</text>
        <dbReference type="Rhea" id="RHEA:16237"/>
        <dbReference type="Rhea" id="RHEA-COMP:10747"/>
        <dbReference type="Rhea" id="RHEA-COMP:10748"/>
        <dbReference type="ChEBI" id="CHEBI:83833"/>
        <dbReference type="ChEBI" id="CHEBI:83834"/>
        <dbReference type="EC" id="5.2.1.8"/>
    </reaction>
</comment>
<evidence type="ECO:0000256" key="1">
    <source>
        <dbReference type="ARBA" id="ARBA00000971"/>
    </source>
</evidence>
<evidence type="ECO:0000256" key="2">
    <source>
        <dbReference type="ARBA" id="ARBA00006577"/>
    </source>
</evidence>
<dbReference type="PROSITE" id="PS50059">
    <property type="entry name" value="FKBP_PPIASE"/>
    <property type="match status" value="2"/>
</dbReference>